<dbReference type="SUPFAM" id="SSF160240">
    <property type="entry name" value="Cation efflux protein cytoplasmic domain-like"/>
    <property type="match status" value="1"/>
</dbReference>
<keyword evidence="5" id="KW-0472">Membrane</keyword>
<dbReference type="InterPro" id="IPR050291">
    <property type="entry name" value="CDF_Transporter"/>
</dbReference>
<keyword evidence="3" id="KW-0812">Transmembrane</keyword>
<dbReference type="InterPro" id="IPR036837">
    <property type="entry name" value="Cation_efflux_CTD_sf"/>
</dbReference>
<keyword evidence="8" id="KW-1185">Reference proteome</keyword>
<keyword evidence="2" id="KW-0813">Transport</keyword>
<evidence type="ECO:0000313" key="7">
    <source>
        <dbReference type="EMBL" id="KAF4972729.1"/>
    </source>
</evidence>
<dbReference type="Gene3D" id="3.30.70.1350">
    <property type="entry name" value="Cation efflux protein, cytoplasmic domain"/>
    <property type="match status" value="1"/>
</dbReference>
<name>A0A8H4UAW7_9HYPO</name>
<keyword evidence="6" id="KW-0732">Signal</keyword>
<evidence type="ECO:0000256" key="3">
    <source>
        <dbReference type="ARBA" id="ARBA00022692"/>
    </source>
</evidence>
<dbReference type="AlphaFoldDB" id="A0A8H4UAW7"/>
<gene>
    <name evidence="7" type="ORF">FZEAL_9545</name>
</gene>
<evidence type="ECO:0008006" key="9">
    <source>
        <dbReference type="Google" id="ProtNLM"/>
    </source>
</evidence>
<accession>A0A8H4UAW7</accession>
<dbReference type="OrthoDB" id="78296at2759"/>
<reference evidence="7" key="2">
    <citation type="submission" date="2020-05" db="EMBL/GenBank/DDBJ databases">
        <authorList>
            <person name="Kim H.-S."/>
            <person name="Proctor R.H."/>
            <person name="Brown D.W."/>
        </authorList>
    </citation>
    <scope>NUCLEOTIDE SEQUENCE</scope>
    <source>
        <strain evidence="7">NRRL 22465</strain>
    </source>
</reference>
<protein>
    <recommendedName>
        <fullName evidence="9">Cation efflux protein cytoplasmic domain-containing protein</fullName>
    </recommendedName>
</protein>
<evidence type="ECO:0000256" key="1">
    <source>
        <dbReference type="ARBA" id="ARBA00004141"/>
    </source>
</evidence>
<dbReference type="Proteomes" id="UP000635477">
    <property type="component" value="Unassembled WGS sequence"/>
</dbReference>
<dbReference type="GO" id="GO:0008324">
    <property type="term" value="F:monoatomic cation transmembrane transporter activity"/>
    <property type="evidence" value="ECO:0007669"/>
    <property type="project" value="TreeGrafter"/>
</dbReference>
<comment type="caution">
    <text evidence="7">The sequence shown here is derived from an EMBL/GenBank/DDBJ whole genome shotgun (WGS) entry which is preliminary data.</text>
</comment>
<evidence type="ECO:0000256" key="6">
    <source>
        <dbReference type="SAM" id="SignalP"/>
    </source>
</evidence>
<evidence type="ECO:0000256" key="5">
    <source>
        <dbReference type="ARBA" id="ARBA00023136"/>
    </source>
</evidence>
<dbReference type="GO" id="GO:0016020">
    <property type="term" value="C:membrane"/>
    <property type="evidence" value="ECO:0007669"/>
    <property type="project" value="UniProtKB-SubCell"/>
</dbReference>
<evidence type="ECO:0000256" key="4">
    <source>
        <dbReference type="ARBA" id="ARBA00022989"/>
    </source>
</evidence>
<sequence length="180" mass="20370">MFSVSLVLIVMSARNLAASSEEETNKFHLTSVIAVSRDHRNDLSINGLGILILVGGAKLKWWIDPMGAIILSFLIADLWMHTAYDEFQLMIGVTADKETLQLITYISMTHSSIIEKDDTVRAYYIGPRLVAEVDIVIDRKERLEVAHDIVENLQIKLEKLSIIECAFVYVDYETSRRPVS</sequence>
<comment type="subcellular location">
    <subcellularLocation>
        <location evidence="1">Membrane</location>
        <topology evidence="1">Multi-pass membrane protein</topology>
    </subcellularLocation>
</comment>
<dbReference type="Gene3D" id="1.20.1510.10">
    <property type="entry name" value="Cation efflux protein transmembrane domain"/>
    <property type="match status" value="1"/>
</dbReference>
<dbReference type="EMBL" id="JABEYC010000898">
    <property type="protein sequence ID" value="KAF4972729.1"/>
    <property type="molecule type" value="Genomic_DNA"/>
</dbReference>
<feature type="chain" id="PRO_5034104549" description="Cation efflux protein cytoplasmic domain-containing protein" evidence="6">
    <location>
        <begin position="18"/>
        <end position="180"/>
    </location>
</feature>
<evidence type="ECO:0000313" key="8">
    <source>
        <dbReference type="Proteomes" id="UP000635477"/>
    </source>
</evidence>
<dbReference type="PANTHER" id="PTHR43840">
    <property type="entry name" value="MITOCHONDRIAL METAL TRANSPORTER 1-RELATED"/>
    <property type="match status" value="1"/>
</dbReference>
<dbReference type="InterPro" id="IPR027469">
    <property type="entry name" value="Cation_efflux_TMD_sf"/>
</dbReference>
<keyword evidence="4" id="KW-1133">Transmembrane helix</keyword>
<evidence type="ECO:0000256" key="2">
    <source>
        <dbReference type="ARBA" id="ARBA00022448"/>
    </source>
</evidence>
<reference evidence="7" key="1">
    <citation type="journal article" date="2020" name="BMC Genomics">
        <title>Correction to: Identification and distribution of gene clusters required for synthesis of sphingolipid metabolism inhibitors in diverse species of the filamentous fungus Fusarium.</title>
        <authorList>
            <person name="Kim H.S."/>
            <person name="Lohmar J.M."/>
            <person name="Busman M."/>
            <person name="Brown D.W."/>
            <person name="Naumann T.A."/>
            <person name="Divon H.H."/>
            <person name="Lysoe E."/>
            <person name="Uhlig S."/>
            <person name="Proctor R.H."/>
        </authorList>
    </citation>
    <scope>NUCLEOTIDE SEQUENCE</scope>
    <source>
        <strain evidence="7">NRRL 22465</strain>
    </source>
</reference>
<organism evidence="7 8">
    <name type="scientific">Fusarium zealandicum</name>
    <dbReference type="NCBI Taxonomy" id="1053134"/>
    <lineage>
        <taxon>Eukaryota</taxon>
        <taxon>Fungi</taxon>
        <taxon>Dikarya</taxon>
        <taxon>Ascomycota</taxon>
        <taxon>Pezizomycotina</taxon>
        <taxon>Sordariomycetes</taxon>
        <taxon>Hypocreomycetidae</taxon>
        <taxon>Hypocreales</taxon>
        <taxon>Nectriaceae</taxon>
        <taxon>Fusarium</taxon>
        <taxon>Fusarium staphyleae species complex</taxon>
    </lineage>
</organism>
<dbReference type="PANTHER" id="PTHR43840:SF12">
    <property type="entry name" value="CATION DIFFUSION FACILITATOR 1 (AFU_ORTHOLOGUE AFUA_1G14440)"/>
    <property type="match status" value="1"/>
</dbReference>
<proteinExistence type="predicted"/>
<feature type="signal peptide" evidence="6">
    <location>
        <begin position="1"/>
        <end position="17"/>
    </location>
</feature>
<dbReference type="SUPFAM" id="SSF161111">
    <property type="entry name" value="Cation efflux protein transmembrane domain-like"/>
    <property type="match status" value="1"/>
</dbReference>